<protein>
    <recommendedName>
        <fullName evidence="2">PDEase domain-containing protein</fullName>
    </recommendedName>
</protein>
<evidence type="ECO:0008006" key="2">
    <source>
        <dbReference type="Google" id="ProtNLM"/>
    </source>
</evidence>
<reference evidence="1" key="1">
    <citation type="submission" date="2021-01" db="EMBL/GenBank/DDBJ databases">
        <authorList>
            <person name="Corre E."/>
            <person name="Pelletier E."/>
            <person name="Niang G."/>
            <person name="Scheremetjew M."/>
            <person name="Finn R."/>
            <person name="Kale V."/>
            <person name="Holt S."/>
            <person name="Cochrane G."/>
            <person name="Meng A."/>
            <person name="Brown T."/>
            <person name="Cohen L."/>
        </authorList>
    </citation>
    <scope>NUCLEOTIDE SEQUENCE</scope>
    <source>
        <strain evidence="1">CCMP3328</strain>
    </source>
</reference>
<gene>
    <name evidence="1" type="ORF">CAUS1442_LOCUS10883</name>
</gene>
<organism evidence="1">
    <name type="scientific">Craspedostauros australis</name>
    <dbReference type="NCBI Taxonomy" id="1486917"/>
    <lineage>
        <taxon>Eukaryota</taxon>
        <taxon>Sar</taxon>
        <taxon>Stramenopiles</taxon>
        <taxon>Ochrophyta</taxon>
        <taxon>Bacillariophyta</taxon>
        <taxon>Bacillariophyceae</taxon>
        <taxon>Bacillariophycidae</taxon>
        <taxon>Naviculales</taxon>
        <taxon>Naviculaceae</taxon>
        <taxon>Craspedostauros</taxon>
    </lineage>
</organism>
<dbReference type="GO" id="GO:0004114">
    <property type="term" value="F:3',5'-cyclic-nucleotide phosphodiesterase activity"/>
    <property type="evidence" value="ECO:0007669"/>
    <property type="project" value="InterPro"/>
</dbReference>
<proteinExistence type="predicted"/>
<name>A0A7R9WY55_9STRA</name>
<dbReference type="EMBL" id="HBEF01017550">
    <property type="protein sequence ID" value="CAD8338750.1"/>
    <property type="molecule type" value="Transcribed_RNA"/>
</dbReference>
<dbReference type="InterPro" id="IPR036971">
    <property type="entry name" value="PDEase_catalytic_dom_sf"/>
</dbReference>
<dbReference type="Gene3D" id="1.10.1300.10">
    <property type="entry name" value="3'5'-cyclic nucleotide phosphodiesterase, catalytic domain"/>
    <property type="match status" value="1"/>
</dbReference>
<dbReference type="GO" id="GO:0007165">
    <property type="term" value="P:signal transduction"/>
    <property type="evidence" value="ECO:0007669"/>
    <property type="project" value="InterPro"/>
</dbReference>
<evidence type="ECO:0000313" key="1">
    <source>
        <dbReference type="EMBL" id="CAD8338750.1"/>
    </source>
</evidence>
<accession>A0A7R9WY55</accession>
<dbReference type="SUPFAM" id="SSF109604">
    <property type="entry name" value="HD-domain/PDEase-like"/>
    <property type="match status" value="1"/>
</dbReference>
<sequence length="97" mass="11816">MQHWHVYRKWNEKFFRECYKAYQDGRAEQNPVDGWYKGEIGFFDFYIIPLAKKLKECGVFGKSSDEYLNYAMTNRKEWERRGEEVVAEMVQSFHSKE</sequence>
<dbReference type="AlphaFoldDB" id="A0A7R9WY55"/>